<dbReference type="GO" id="GO:0016787">
    <property type="term" value="F:hydrolase activity"/>
    <property type="evidence" value="ECO:0007669"/>
    <property type="project" value="UniProtKB-KW"/>
</dbReference>
<dbReference type="PROSITE" id="PS51910">
    <property type="entry name" value="GH18_2"/>
    <property type="match status" value="1"/>
</dbReference>
<dbReference type="Gene3D" id="2.10.10.20">
    <property type="entry name" value="Carbohydrate-binding module superfamily 5/12"/>
    <property type="match status" value="1"/>
</dbReference>
<dbReference type="SUPFAM" id="SSF51055">
    <property type="entry name" value="Carbohydrate binding domain"/>
    <property type="match status" value="1"/>
</dbReference>
<dbReference type="Pfam" id="PF00704">
    <property type="entry name" value="Glyco_hydro_18"/>
    <property type="match status" value="1"/>
</dbReference>
<dbReference type="InterPro" id="IPR036573">
    <property type="entry name" value="CBM_sf_5/12"/>
</dbReference>
<name>A0ABV8Q9Z7_9MICO</name>
<comment type="caution">
    <text evidence="7">The sequence shown here is derived from an EMBL/GenBank/DDBJ whole genome shotgun (WGS) entry which is preliminary data.</text>
</comment>
<dbReference type="PANTHER" id="PTHR11177">
    <property type="entry name" value="CHITINASE"/>
    <property type="match status" value="1"/>
</dbReference>
<proteinExistence type="predicted"/>
<evidence type="ECO:0000256" key="5">
    <source>
        <dbReference type="ARBA" id="ARBA00023277"/>
    </source>
</evidence>
<comment type="catalytic activity">
    <reaction evidence="1">
        <text>Random endo-hydrolysis of N-acetyl-beta-D-glucosaminide (1-&gt;4)-beta-linkages in chitin and chitodextrins.</text>
        <dbReference type="EC" id="3.2.1.14"/>
    </reaction>
</comment>
<dbReference type="Gene3D" id="3.10.50.10">
    <property type="match status" value="1"/>
</dbReference>
<protein>
    <recommendedName>
        <fullName evidence="2">chitinase</fullName>
        <ecNumber evidence="2">3.2.1.14</ecNumber>
    </recommendedName>
</protein>
<reference evidence="8" key="1">
    <citation type="journal article" date="2019" name="Int. J. Syst. Evol. Microbiol.">
        <title>The Global Catalogue of Microorganisms (GCM) 10K type strain sequencing project: providing services to taxonomists for standard genome sequencing and annotation.</title>
        <authorList>
            <consortium name="The Broad Institute Genomics Platform"/>
            <consortium name="The Broad Institute Genome Sequencing Center for Infectious Disease"/>
            <person name="Wu L."/>
            <person name="Ma J."/>
        </authorList>
    </citation>
    <scope>NUCLEOTIDE SEQUENCE [LARGE SCALE GENOMIC DNA]</scope>
    <source>
        <strain evidence="8">CGMCC 1.10363</strain>
    </source>
</reference>
<feature type="domain" description="GH18" evidence="6">
    <location>
        <begin position="92"/>
        <end position="464"/>
    </location>
</feature>
<dbReference type="SUPFAM" id="SSF51445">
    <property type="entry name" value="(Trans)glycosidases"/>
    <property type="match status" value="1"/>
</dbReference>
<accession>A0ABV8Q9Z7</accession>
<evidence type="ECO:0000256" key="1">
    <source>
        <dbReference type="ARBA" id="ARBA00000822"/>
    </source>
</evidence>
<dbReference type="EMBL" id="JBHSCN010000022">
    <property type="protein sequence ID" value="MFC4245182.1"/>
    <property type="molecule type" value="Genomic_DNA"/>
</dbReference>
<dbReference type="InterPro" id="IPR017853">
    <property type="entry name" value="GH"/>
</dbReference>
<dbReference type="RefSeq" id="WP_390232072.1">
    <property type="nucleotide sequence ID" value="NZ_JBHSCN010000022.1"/>
</dbReference>
<dbReference type="EC" id="3.2.1.14" evidence="2"/>
<dbReference type="SUPFAM" id="SSF54556">
    <property type="entry name" value="Chitinase insertion domain"/>
    <property type="match status" value="1"/>
</dbReference>
<dbReference type="SMART" id="SM00495">
    <property type="entry name" value="ChtBD3"/>
    <property type="match status" value="1"/>
</dbReference>
<dbReference type="SMART" id="SM00636">
    <property type="entry name" value="Glyco_18"/>
    <property type="match status" value="1"/>
</dbReference>
<dbReference type="InterPro" id="IPR029070">
    <property type="entry name" value="Chitinase_insertion_sf"/>
</dbReference>
<dbReference type="InterPro" id="IPR011583">
    <property type="entry name" value="Chitinase_II/V-like_cat"/>
</dbReference>
<keyword evidence="8" id="KW-1185">Reference proteome</keyword>
<dbReference type="InterPro" id="IPR003610">
    <property type="entry name" value="CBM5/12"/>
</dbReference>
<evidence type="ECO:0000313" key="7">
    <source>
        <dbReference type="EMBL" id="MFC4245182.1"/>
    </source>
</evidence>
<sequence>MLIASYDADVVKSVPWAAREYATAGTLVLHGGALYQNKWWAGPSDEPGRSDAWAKLREPNLTPLAEFGFTPWSGAIAEAFQRDERQRGIDQTKVVGYFPEWGIYEAHDSYTVADIPFDKITHLNYAFGLLKKGADGTWGVAVGDSWAALEKNGGLYSQLAAATAANGVENMLSIGGWTNSEHGEFEDATATPSKAERLADSMVTFMDQHGFTGLDIDWEYPRTARAADQFEGLLSTLRTKLTEIGKERDQYYPLSIAVSPNHTLMEYIKPSVIKDLVDTVNVMSYDYHGAFDPVTGHNSPLTGNSLDADPKLNTTATMAEFHERYGIDKKQLLVGVPYYGRGWGDVEPTEKIAGLPGLGTSGTATVAGAWDDAGQRTGTNPWYLLKGLESDSGYEKYWDDESQVPYLYNRTTKTFLTYDDPRSVQAKVDFIRDNNYGGAIIWDLTGDTKDHQLGNIVGQLLEKSDQPDENSFAPTLRLQNDVKNVVPQIVLPSDAYDSADRYIVRHNGNYVMEIYRGAAYYSSVKKDSTSVVVSRSVPAAVGDSFSLERAPGTPGRSSAGAEVLQKVSVTAAHLTPNAAAKAGVVSIRKAATTVDLTLSRTAFDGANRYMVMLNGKYLMEARNGKAYYSSKTATSDTVTLTNRGAFKPGDRVEVWLASNYLSNWAPAAVLLDTVEPAKAVAPQLR</sequence>
<keyword evidence="4" id="KW-0624">Polysaccharide degradation</keyword>
<keyword evidence="3 7" id="KW-0378">Hydrolase</keyword>
<keyword evidence="4" id="KW-0146">Chitin degradation</keyword>
<organism evidence="7 8">
    <name type="scientific">Gryllotalpicola reticulitermitis</name>
    <dbReference type="NCBI Taxonomy" id="1184153"/>
    <lineage>
        <taxon>Bacteria</taxon>
        <taxon>Bacillati</taxon>
        <taxon>Actinomycetota</taxon>
        <taxon>Actinomycetes</taxon>
        <taxon>Micrococcales</taxon>
        <taxon>Microbacteriaceae</taxon>
        <taxon>Gryllotalpicola</taxon>
    </lineage>
</organism>
<evidence type="ECO:0000313" key="8">
    <source>
        <dbReference type="Proteomes" id="UP001595900"/>
    </source>
</evidence>
<dbReference type="Gene3D" id="3.20.20.80">
    <property type="entry name" value="Glycosidases"/>
    <property type="match status" value="1"/>
</dbReference>
<dbReference type="InterPro" id="IPR001223">
    <property type="entry name" value="Glyco_hydro18_cat"/>
</dbReference>
<keyword evidence="5" id="KW-0119">Carbohydrate metabolism</keyword>
<dbReference type="InterPro" id="IPR050314">
    <property type="entry name" value="Glycosyl_Hydrlase_18"/>
</dbReference>
<dbReference type="PANTHER" id="PTHR11177:SF317">
    <property type="entry name" value="CHITINASE 12-RELATED"/>
    <property type="match status" value="1"/>
</dbReference>
<gene>
    <name evidence="7" type="ORF">ACFOYW_17575</name>
</gene>
<evidence type="ECO:0000256" key="4">
    <source>
        <dbReference type="ARBA" id="ARBA00023024"/>
    </source>
</evidence>
<evidence type="ECO:0000256" key="2">
    <source>
        <dbReference type="ARBA" id="ARBA00012729"/>
    </source>
</evidence>
<evidence type="ECO:0000259" key="6">
    <source>
        <dbReference type="PROSITE" id="PS51910"/>
    </source>
</evidence>
<dbReference type="Proteomes" id="UP001595900">
    <property type="component" value="Unassembled WGS sequence"/>
</dbReference>
<evidence type="ECO:0000256" key="3">
    <source>
        <dbReference type="ARBA" id="ARBA00022801"/>
    </source>
</evidence>